<protein>
    <submittedName>
        <fullName evidence="2">Uncharacterized protein (DUF1810 family)</fullName>
    </submittedName>
</protein>
<sequence>MKEDTLNRFLEAQKSSYAMALNEISNGRKTTHWMWYIFPQLSGLGRSEMATYYGIKSLKEAEEYLNHPILGKRLQEISSALLKHTNKSANEILGSPDDLKLHSSMTLFSKVENANPIFKEILHQFYHDHPDLSTIKQLDQ</sequence>
<dbReference type="InterPro" id="IPR014937">
    <property type="entry name" value="DUF1810"/>
</dbReference>
<dbReference type="EMBL" id="SLWO01000006">
    <property type="protein sequence ID" value="TCO22577.1"/>
    <property type="molecule type" value="Genomic_DNA"/>
</dbReference>
<comment type="caution">
    <text evidence="2">The sequence shown here is derived from an EMBL/GenBank/DDBJ whole genome shotgun (WGS) entry which is preliminary data.</text>
</comment>
<dbReference type="Gene3D" id="1.25.40.380">
    <property type="entry name" value="Protein of unknown function DUF1810"/>
    <property type="match status" value="1"/>
</dbReference>
<dbReference type="OrthoDB" id="9801870at2"/>
<dbReference type="EMBL" id="BMJO01000006">
    <property type="protein sequence ID" value="GGE65635.1"/>
    <property type="molecule type" value="Genomic_DNA"/>
</dbReference>
<gene>
    <name evidence="2" type="ORF">EV200_106219</name>
    <name evidence="1" type="ORF">GCM10011413_35120</name>
</gene>
<evidence type="ECO:0000313" key="2">
    <source>
        <dbReference type="EMBL" id="TCO22577.1"/>
    </source>
</evidence>
<reference evidence="1" key="4">
    <citation type="submission" date="2024-05" db="EMBL/GenBank/DDBJ databases">
        <authorList>
            <person name="Sun Q."/>
            <person name="Zhou Y."/>
        </authorList>
    </citation>
    <scope>NUCLEOTIDE SEQUENCE</scope>
    <source>
        <strain evidence="1">CGMCC 1.15644</strain>
    </source>
</reference>
<evidence type="ECO:0000313" key="4">
    <source>
        <dbReference type="Proteomes" id="UP000622648"/>
    </source>
</evidence>
<dbReference type="InterPro" id="IPR036287">
    <property type="entry name" value="Rv1873-like_sf"/>
</dbReference>
<dbReference type="PIRSF" id="PIRSF008546">
    <property type="entry name" value="UCP008546"/>
    <property type="match status" value="1"/>
</dbReference>
<evidence type="ECO:0000313" key="1">
    <source>
        <dbReference type="EMBL" id="GGE65635.1"/>
    </source>
</evidence>
<accession>A0A4R2HBH4</accession>
<organism evidence="2 3">
    <name type="scientific">Pedobacter psychrotolerans</name>
    <dbReference type="NCBI Taxonomy" id="1843235"/>
    <lineage>
        <taxon>Bacteria</taxon>
        <taxon>Pseudomonadati</taxon>
        <taxon>Bacteroidota</taxon>
        <taxon>Sphingobacteriia</taxon>
        <taxon>Sphingobacteriales</taxon>
        <taxon>Sphingobacteriaceae</taxon>
        <taxon>Pedobacter</taxon>
    </lineage>
</organism>
<dbReference type="RefSeq" id="WP_132534527.1">
    <property type="nucleotide sequence ID" value="NZ_BMJO01000006.1"/>
</dbReference>
<reference evidence="4" key="2">
    <citation type="journal article" date="2019" name="Int. J. Syst. Evol. Microbiol.">
        <title>The Global Catalogue of Microorganisms (GCM) 10K type strain sequencing project: providing services to taxonomists for standard genome sequencing and annotation.</title>
        <authorList>
            <consortium name="The Broad Institute Genomics Platform"/>
            <consortium name="The Broad Institute Genome Sequencing Center for Infectious Disease"/>
            <person name="Wu L."/>
            <person name="Ma J."/>
        </authorList>
    </citation>
    <scope>NUCLEOTIDE SEQUENCE [LARGE SCALE GENOMIC DNA]</scope>
    <source>
        <strain evidence="4">CGMCC 1.15644</strain>
    </source>
</reference>
<name>A0A4R2HBH4_9SPHI</name>
<dbReference type="Pfam" id="PF08837">
    <property type="entry name" value="DUF1810"/>
    <property type="match status" value="1"/>
</dbReference>
<proteinExistence type="predicted"/>
<evidence type="ECO:0000313" key="3">
    <source>
        <dbReference type="Proteomes" id="UP000295684"/>
    </source>
</evidence>
<dbReference type="AlphaFoldDB" id="A0A4R2HBH4"/>
<dbReference type="Proteomes" id="UP000622648">
    <property type="component" value="Unassembled WGS sequence"/>
</dbReference>
<reference evidence="2 3" key="3">
    <citation type="submission" date="2019-03" db="EMBL/GenBank/DDBJ databases">
        <title>Genomic Encyclopedia of Type Strains, Phase IV (KMG-IV): sequencing the most valuable type-strain genomes for metagenomic binning, comparative biology and taxonomic classification.</title>
        <authorList>
            <person name="Goeker M."/>
        </authorList>
    </citation>
    <scope>NUCLEOTIDE SEQUENCE [LARGE SCALE GENOMIC DNA]</scope>
    <source>
        <strain evidence="2 3">DSM 103236</strain>
    </source>
</reference>
<dbReference type="SUPFAM" id="SSF140736">
    <property type="entry name" value="Rv1873-like"/>
    <property type="match status" value="1"/>
</dbReference>
<reference evidence="1" key="1">
    <citation type="journal article" date="2014" name="Int. J. Syst. Evol. Microbiol.">
        <title>Complete genome of a new Firmicutes species belonging to the dominant human colonic microbiota ('Ruminococcus bicirculans') reveals two chromosomes and a selective capacity to utilize plant glucans.</title>
        <authorList>
            <consortium name="NISC Comparative Sequencing Program"/>
            <person name="Wegmann U."/>
            <person name="Louis P."/>
            <person name="Goesmann A."/>
            <person name="Henrissat B."/>
            <person name="Duncan S.H."/>
            <person name="Flint H.J."/>
        </authorList>
    </citation>
    <scope>NUCLEOTIDE SEQUENCE</scope>
    <source>
        <strain evidence="1">CGMCC 1.15644</strain>
    </source>
</reference>
<keyword evidence="4" id="KW-1185">Reference proteome</keyword>
<dbReference type="Proteomes" id="UP000295684">
    <property type="component" value="Unassembled WGS sequence"/>
</dbReference>